<organism evidence="2 3">
    <name type="scientific">Ilex paraguariensis</name>
    <name type="common">yerba mate</name>
    <dbReference type="NCBI Taxonomy" id="185542"/>
    <lineage>
        <taxon>Eukaryota</taxon>
        <taxon>Viridiplantae</taxon>
        <taxon>Streptophyta</taxon>
        <taxon>Embryophyta</taxon>
        <taxon>Tracheophyta</taxon>
        <taxon>Spermatophyta</taxon>
        <taxon>Magnoliopsida</taxon>
        <taxon>eudicotyledons</taxon>
        <taxon>Gunneridae</taxon>
        <taxon>Pentapetalae</taxon>
        <taxon>asterids</taxon>
        <taxon>campanulids</taxon>
        <taxon>Aquifoliales</taxon>
        <taxon>Aquifoliaceae</taxon>
        <taxon>Ilex</taxon>
    </lineage>
</organism>
<feature type="region of interest" description="Disordered" evidence="1">
    <location>
        <begin position="172"/>
        <end position="249"/>
    </location>
</feature>
<evidence type="ECO:0008006" key="4">
    <source>
        <dbReference type="Google" id="ProtNLM"/>
    </source>
</evidence>
<dbReference type="PANTHER" id="PTHR11669:SF52">
    <property type="entry name" value="OS10G0574500 PROTEIN"/>
    <property type="match status" value="1"/>
</dbReference>
<name>A0ABC8TU53_9AQUA</name>
<dbReference type="InterPro" id="IPR050238">
    <property type="entry name" value="DNA_Rep/Repair_Clamp_Loader"/>
</dbReference>
<dbReference type="Gene3D" id="1.20.272.10">
    <property type="match status" value="1"/>
</dbReference>
<evidence type="ECO:0000313" key="3">
    <source>
        <dbReference type="Proteomes" id="UP001642360"/>
    </source>
</evidence>
<evidence type="ECO:0000313" key="2">
    <source>
        <dbReference type="EMBL" id="CAK9173026.1"/>
    </source>
</evidence>
<dbReference type="PANTHER" id="PTHR11669">
    <property type="entry name" value="REPLICATION FACTOR C / DNA POLYMERASE III GAMMA-TAU SUBUNIT"/>
    <property type="match status" value="1"/>
</dbReference>
<dbReference type="Pfam" id="PF21960">
    <property type="entry name" value="RCF1-5-like_lid"/>
    <property type="match status" value="1"/>
</dbReference>
<dbReference type="InterPro" id="IPR008921">
    <property type="entry name" value="DNA_pol3_clamp-load_cplx_C"/>
</dbReference>
<dbReference type="EMBL" id="CAUOFW020006154">
    <property type="protein sequence ID" value="CAK9173026.1"/>
    <property type="molecule type" value="Genomic_DNA"/>
</dbReference>
<feature type="compositionally biased region" description="Polar residues" evidence="1">
    <location>
        <begin position="179"/>
        <end position="188"/>
    </location>
</feature>
<dbReference type="SUPFAM" id="SSF48019">
    <property type="entry name" value="post-AAA+ oligomerization domain-like"/>
    <property type="match status" value="1"/>
</dbReference>
<evidence type="ECO:0000256" key="1">
    <source>
        <dbReference type="SAM" id="MobiDB-lite"/>
    </source>
</evidence>
<dbReference type="Gene3D" id="1.10.8.60">
    <property type="match status" value="1"/>
</dbReference>
<dbReference type="AlphaFoldDB" id="A0ABC8TU53"/>
<feature type="region of interest" description="Disordered" evidence="1">
    <location>
        <begin position="1"/>
        <end position="24"/>
    </location>
</feature>
<protein>
    <recommendedName>
        <fullName evidence="4">Replication factor C subunit 3</fullName>
    </recommendedName>
</protein>
<dbReference type="Gene3D" id="3.40.50.300">
    <property type="entry name" value="P-loop containing nucleotide triphosphate hydrolases"/>
    <property type="match status" value="1"/>
</dbReference>
<dbReference type="Proteomes" id="UP001642360">
    <property type="component" value="Unassembled WGS sequence"/>
</dbReference>
<feature type="compositionally biased region" description="Pro residues" evidence="1">
    <location>
        <begin position="216"/>
        <end position="238"/>
    </location>
</feature>
<sequence length="616" mass="69521">MPSPSLSSSHSESGDIPSSNLSSHSIGSLITVWPKRVGTYITKKTVSSSKKSDLTKESLEEFNRRNEILDNKTSYPRSPYYKGLTDSSLVLNQQRLSVSSPGRESNAVTSSSRTSVIVKMQEWGSSFFISKTKEEKHFTSASSDGISKCSQDTMTARARSCPRVATDMYLEKKDVSSGAKESNTTAMSNVRKPLRERETETPSPTLPAVSQTATLPPLPPKTSPSPPPPSRPSPPPRKTSPTENGRQFVWADKYRPEALKDFLCHRDKALELQARAKAEDCGNFIFGGPAGVGKRTMIWAMLREVFGSDNIEAREECREFILKGEAVSSIHVNLKESSKHVEVNLSELKGYEKYVIVELINKTNNMVSDKVLQCNPDNCRAIVLYEADKLSTDALLYIRWLLERYRGCNKLLFCCTDVYKLQPIKSCTFVQLLPPSNGEIVDVLNFIAKQEGINLPHQLAMKIANNSMNNLRQAIRSFEATWQFNPSLKEDQEIMTGWEDDIANIAKNIVEEQSPKQLYTIHGKLQNLTEHNVSPDFVFKTLVEELKKHLNEEVQPQIDNLYEEYNSGDYSEKPFAFARSRHEEMRKTGNDPLRKNDHHFMRIEGKPLLVIAKYLL</sequence>
<keyword evidence="3" id="KW-1185">Reference proteome</keyword>
<gene>
    <name evidence="2" type="ORF">ILEXP_LOCUS42743</name>
</gene>
<feature type="compositionally biased region" description="Low complexity" evidence="1">
    <location>
        <begin position="1"/>
        <end position="11"/>
    </location>
</feature>
<comment type="caution">
    <text evidence="2">The sequence shown here is derived from an EMBL/GenBank/DDBJ whole genome shotgun (WGS) entry which is preliminary data.</text>
</comment>
<reference evidence="2 3" key="1">
    <citation type="submission" date="2024-02" db="EMBL/GenBank/DDBJ databases">
        <authorList>
            <person name="Vignale AGUSTIN F."/>
            <person name="Sosa J E."/>
            <person name="Modenutti C."/>
        </authorList>
    </citation>
    <scope>NUCLEOTIDE SEQUENCE [LARGE SCALE GENOMIC DNA]</scope>
</reference>
<proteinExistence type="predicted"/>
<dbReference type="SUPFAM" id="SSF52540">
    <property type="entry name" value="P-loop containing nucleoside triphosphate hydrolases"/>
    <property type="match status" value="1"/>
</dbReference>
<dbReference type="InterPro" id="IPR027417">
    <property type="entry name" value="P-loop_NTPase"/>
</dbReference>
<dbReference type="FunFam" id="1.10.8.60:FF:000030">
    <property type="entry name" value="replication factor C subunit 3"/>
    <property type="match status" value="1"/>
</dbReference>
<accession>A0ABC8TU53</accession>